<dbReference type="EMBL" id="FUWL01000026">
    <property type="protein sequence ID" value="SJZ82396.1"/>
    <property type="molecule type" value="Genomic_DNA"/>
</dbReference>
<dbReference type="PROSITE" id="PS50084">
    <property type="entry name" value="KH_TYPE_1"/>
    <property type="match status" value="1"/>
</dbReference>
<comment type="similarity">
    <text evidence="9">Belongs to the RNase Y family.</text>
</comment>
<dbReference type="EC" id="3.1.-.-" evidence="9 10"/>
<dbReference type="Pfam" id="PF00013">
    <property type="entry name" value="KH_1"/>
    <property type="match status" value="1"/>
</dbReference>
<keyword evidence="3 9" id="KW-0540">Nuclease</keyword>
<evidence type="ECO:0000256" key="1">
    <source>
        <dbReference type="ARBA" id="ARBA00022475"/>
    </source>
</evidence>
<dbReference type="SMART" id="SM00322">
    <property type="entry name" value="KH"/>
    <property type="match status" value="1"/>
</dbReference>
<accession>A0A1T4NTN7</accession>
<dbReference type="HAMAP" id="MF_00335">
    <property type="entry name" value="RNase_Y"/>
    <property type="match status" value="1"/>
</dbReference>
<dbReference type="GO" id="GO:0003723">
    <property type="term" value="F:RNA binding"/>
    <property type="evidence" value="ECO:0007669"/>
    <property type="project" value="UniProtKB-UniRule"/>
</dbReference>
<dbReference type="InterPro" id="IPR017705">
    <property type="entry name" value="Ribonuclease_Y"/>
</dbReference>
<dbReference type="NCBIfam" id="TIGR00277">
    <property type="entry name" value="HDIG"/>
    <property type="match status" value="1"/>
</dbReference>
<dbReference type="InterPro" id="IPR003607">
    <property type="entry name" value="HD/PDEase_dom"/>
</dbReference>
<gene>
    <name evidence="9" type="primary">rny</name>
    <name evidence="13" type="ORF">SAMN02745205_01997</name>
</gene>
<reference evidence="13 14" key="1">
    <citation type="submission" date="2017-02" db="EMBL/GenBank/DDBJ databases">
        <authorList>
            <person name="Peterson S.W."/>
        </authorList>
    </citation>
    <scope>NUCLEOTIDE SEQUENCE [LARGE SCALE GENOMIC DNA]</scope>
    <source>
        <strain evidence="13 14">ATCC 700135</strain>
    </source>
</reference>
<keyword evidence="4 9" id="KW-0255">Endonuclease</keyword>
<feature type="coiled-coil region" evidence="11">
    <location>
        <begin position="39"/>
        <end position="113"/>
    </location>
</feature>
<evidence type="ECO:0000256" key="7">
    <source>
        <dbReference type="ARBA" id="ARBA00022989"/>
    </source>
</evidence>
<evidence type="ECO:0000256" key="9">
    <source>
        <dbReference type="HAMAP-Rule" id="MF_00335"/>
    </source>
</evidence>
<dbReference type="SUPFAM" id="SSF109604">
    <property type="entry name" value="HD-domain/PDEase-like"/>
    <property type="match status" value="1"/>
</dbReference>
<dbReference type="InterPro" id="IPR004087">
    <property type="entry name" value="KH_dom"/>
</dbReference>
<dbReference type="GO" id="GO:0016787">
    <property type="term" value="F:hydrolase activity"/>
    <property type="evidence" value="ECO:0007669"/>
    <property type="project" value="UniProtKB-KW"/>
</dbReference>
<dbReference type="SMART" id="SM00471">
    <property type="entry name" value="HDc"/>
    <property type="match status" value="1"/>
</dbReference>
<keyword evidence="6 9" id="KW-0694">RNA-binding</keyword>
<dbReference type="InterPro" id="IPR036612">
    <property type="entry name" value="KH_dom_type_1_sf"/>
</dbReference>
<evidence type="ECO:0000256" key="8">
    <source>
        <dbReference type="ARBA" id="ARBA00023136"/>
    </source>
</evidence>
<dbReference type="InterPro" id="IPR022711">
    <property type="entry name" value="RNase_Y_N"/>
</dbReference>
<dbReference type="InterPro" id="IPR006675">
    <property type="entry name" value="HDIG_dom"/>
</dbReference>
<dbReference type="Gene3D" id="1.10.3210.10">
    <property type="entry name" value="Hypothetical protein af1432"/>
    <property type="match status" value="1"/>
</dbReference>
<dbReference type="GO" id="GO:0005886">
    <property type="term" value="C:plasma membrane"/>
    <property type="evidence" value="ECO:0007669"/>
    <property type="project" value="UniProtKB-SubCell"/>
</dbReference>
<keyword evidence="2 9" id="KW-0812">Transmembrane</keyword>
<keyword evidence="8 9" id="KW-0472">Membrane</keyword>
<dbReference type="PANTHER" id="PTHR12826:SF15">
    <property type="entry name" value="RIBONUCLEASE Y"/>
    <property type="match status" value="1"/>
</dbReference>
<dbReference type="CDD" id="cd22431">
    <property type="entry name" value="KH-I_RNaseY"/>
    <property type="match status" value="1"/>
</dbReference>
<dbReference type="AlphaFoldDB" id="A0A1T4NTN7"/>
<dbReference type="CDD" id="cd00077">
    <property type="entry name" value="HDc"/>
    <property type="match status" value="1"/>
</dbReference>
<dbReference type="GO" id="GO:0006402">
    <property type="term" value="P:mRNA catabolic process"/>
    <property type="evidence" value="ECO:0007669"/>
    <property type="project" value="UniProtKB-UniRule"/>
</dbReference>
<evidence type="ECO:0000313" key="13">
    <source>
        <dbReference type="EMBL" id="SJZ82396.1"/>
    </source>
</evidence>
<proteinExistence type="inferred from homology"/>
<comment type="subcellular location">
    <subcellularLocation>
        <location evidence="9">Cell membrane</location>
        <topology evidence="9">Single-pass membrane protein</topology>
    </subcellularLocation>
</comment>
<name>A0A1T4NTN7_PORCN</name>
<dbReference type="SUPFAM" id="SSF54791">
    <property type="entry name" value="Eukaryotic type KH-domain (KH-domain type I)"/>
    <property type="match status" value="1"/>
</dbReference>
<protein>
    <recommendedName>
        <fullName evidence="9 10">Ribonuclease Y</fullName>
        <shortName evidence="9">RNase Y</shortName>
        <ecNumber evidence="9 10">3.1.-.-</ecNumber>
    </recommendedName>
</protein>
<dbReference type="NCBIfam" id="TIGR03319">
    <property type="entry name" value="RNase_Y"/>
    <property type="match status" value="1"/>
</dbReference>
<evidence type="ECO:0000256" key="10">
    <source>
        <dbReference type="NCBIfam" id="TIGR03319"/>
    </source>
</evidence>
<keyword evidence="7 9" id="KW-1133">Transmembrane helix</keyword>
<dbReference type="Gene3D" id="3.30.1370.10">
    <property type="entry name" value="K Homology domain, type 1"/>
    <property type="match status" value="1"/>
</dbReference>
<evidence type="ECO:0000256" key="4">
    <source>
        <dbReference type="ARBA" id="ARBA00022759"/>
    </source>
</evidence>
<evidence type="ECO:0000256" key="5">
    <source>
        <dbReference type="ARBA" id="ARBA00022801"/>
    </source>
</evidence>
<keyword evidence="5 9" id="KW-0378">Hydrolase</keyword>
<dbReference type="GO" id="GO:0004521">
    <property type="term" value="F:RNA endonuclease activity"/>
    <property type="evidence" value="ECO:0007669"/>
    <property type="project" value="UniProtKB-UniRule"/>
</dbReference>
<dbReference type="FunFam" id="1.10.3210.10:FF:000013">
    <property type="entry name" value="Ribonuclease Y"/>
    <property type="match status" value="1"/>
</dbReference>
<evidence type="ECO:0000256" key="2">
    <source>
        <dbReference type="ARBA" id="ARBA00022692"/>
    </source>
</evidence>
<evidence type="ECO:0000259" key="12">
    <source>
        <dbReference type="PROSITE" id="PS51831"/>
    </source>
</evidence>
<keyword evidence="1 9" id="KW-1003">Cell membrane</keyword>
<dbReference type="RefSeq" id="WP_036853565.1">
    <property type="nucleotide sequence ID" value="NZ_FUWL01000026.1"/>
</dbReference>
<comment type="function">
    <text evidence="9">Endoribonuclease that initiates mRNA decay.</text>
</comment>
<evidence type="ECO:0000256" key="3">
    <source>
        <dbReference type="ARBA" id="ARBA00022722"/>
    </source>
</evidence>
<dbReference type="InterPro" id="IPR004088">
    <property type="entry name" value="KH_dom_type_1"/>
</dbReference>
<organism evidence="13 14">
    <name type="scientific">Porphyromonas cangingivalis</name>
    <dbReference type="NCBI Taxonomy" id="36874"/>
    <lineage>
        <taxon>Bacteria</taxon>
        <taxon>Pseudomonadati</taxon>
        <taxon>Bacteroidota</taxon>
        <taxon>Bacteroidia</taxon>
        <taxon>Bacteroidales</taxon>
        <taxon>Porphyromonadaceae</taxon>
        <taxon>Porphyromonas</taxon>
    </lineage>
</organism>
<sequence length="515" mass="58106">MNTFFYVLIIVLVLIFVALGFIMWKMMNKAVDKKTDEYMQKAKEEIEVIKKNKMLEVKEQFIKQKSNLDKEISQRQSKLQGIEAKLKSREQALQQKQDELSKKLKENDAIRENLQTQIECLKVREGEIEDLKKKGLAELETISGLSADEAKERIIESIKDEARGDASAYIAEIMDEAKLTANMEAKKLVIKSLQRIATETAIENSVTVFHIDSDEIKGRIIGREGRNIRALEAATGVEIIVDDTPEAIVLSCFDPVRREIARLVLHQLVQDGRIHPARIEEVVAKVRKQIEEEIIETGKRTVIDLGIHGLHPELIRLVGKMKFRSSYGQNLLQHSRETANLCAVMAAELGLNPKKAKRAGLLHDIGKVPDDEPEMPHALLGMKLCEKYKEKPDICNAVGAHHDEIEMETLIAPIVQVCDAISGARPGARREIAEAYIKRLNELEKLPLSYPGVIKTYAIQAGRELRVIVGADKVDDIRTEQLSSEIAKRIQDEMTYPGQVKITVIRETRSVAFAK</sequence>
<dbReference type="Pfam" id="PF01966">
    <property type="entry name" value="HD"/>
    <property type="match status" value="1"/>
</dbReference>
<keyword evidence="11" id="KW-0175">Coiled coil</keyword>
<feature type="domain" description="HD" evidence="12">
    <location>
        <begin position="331"/>
        <end position="424"/>
    </location>
</feature>
<dbReference type="InterPro" id="IPR006674">
    <property type="entry name" value="HD_domain"/>
</dbReference>
<evidence type="ECO:0000256" key="11">
    <source>
        <dbReference type="SAM" id="Coils"/>
    </source>
</evidence>
<dbReference type="Pfam" id="PF12072">
    <property type="entry name" value="RNase_Y_N"/>
    <property type="match status" value="1"/>
</dbReference>
<dbReference type="PROSITE" id="PS51831">
    <property type="entry name" value="HD"/>
    <property type="match status" value="1"/>
</dbReference>
<dbReference type="Proteomes" id="UP000189956">
    <property type="component" value="Unassembled WGS sequence"/>
</dbReference>
<evidence type="ECO:0000313" key="14">
    <source>
        <dbReference type="Proteomes" id="UP000189956"/>
    </source>
</evidence>
<feature type="transmembrane region" description="Helical" evidence="9">
    <location>
        <begin position="6"/>
        <end position="24"/>
    </location>
</feature>
<evidence type="ECO:0000256" key="6">
    <source>
        <dbReference type="ARBA" id="ARBA00022884"/>
    </source>
</evidence>
<dbReference type="PANTHER" id="PTHR12826">
    <property type="entry name" value="RIBONUCLEASE Y"/>
    <property type="match status" value="1"/>
</dbReference>